<sequence>MVVYLSGDGTGAPQLRTAEDLRTLSVRVGMRTPDRETLSRTFRAAGAGEFAGDHAWLDISWLRSAAGERDQDWHDRFTGMLGHAAAHGWLSADGSRVRAHVDREQADDH</sequence>
<protein>
    <submittedName>
        <fullName evidence="1">Uncharacterized protein</fullName>
    </submittedName>
</protein>
<accession>A0ABP6XJ29</accession>
<dbReference type="Proteomes" id="UP001500689">
    <property type="component" value="Unassembled WGS sequence"/>
</dbReference>
<evidence type="ECO:0000313" key="2">
    <source>
        <dbReference type="Proteomes" id="UP001500689"/>
    </source>
</evidence>
<dbReference type="RefSeq" id="WP_344865558.1">
    <property type="nucleotide sequence ID" value="NZ_BAAAZN010000014.1"/>
</dbReference>
<evidence type="ECO:0000313" key="1">
    <source>
        <dbReference type="EMBL" id="GAA3567022.1"/>
    </source>
</evidence>
<reference evidence="2" key="1">
    <citation type="journal article" date="2019" name="Int. J. Syst. Evol. Microbiol.">
        <title>The Global Catalogue of Microorganisms (GCM) 10K type strain sequencing project: providing services to taxonomists for standard genome sequencing and annotation.</title>
        <authorList>
            <consortium name="The Broad Institute Genomics Platform"/>
            <consortium name="The Broad Institute Genome Sequencing Center for Infectious Disease"/>
            <person name="Wu L."/>
            <person name="Ma J."/>
        </authorList>
    </citation>
    <scope>NUCLEOTIDE SEQUENCE [LARGE SCALE GENOMIC DNA]</scope>
    <source>
        <strain evidence="2">JCM 16898</strain>
    </source>
</reference>
<organism evidence="1 2">
    <name type="scientific">Amycolatopsis ultiminotia</name>
    <dbReference type="NCBI Taxonomy" id="543629"/>
    <lineage>
        <taxon>Bacteria</taxon>
        <taxon>Bacillati</taxon>
        <taxon>Actinomycetota</taxon>
        <taxon>Actinomycetes</taxon>
        <taxon>Pseudonocardiales</taxon>
        <taxon>Pseudonocardiaceae</taxon>
        <taxon>Amycolatopsis</taxon>
    </lineage>
</organism>
<keyword evidence="2" id="KW-1185">Reference proteome</keyword>
<proteinExistence type="predicted"/>
<name>A0ABP6XJ29_9PSEU</name>
<dbReference type="EMBL" id="BAAAZN010000014">
    <property type="protein sequence ID" value="GAA3567022.1"/>
    <property type="molecule type" value="Genomic_DNA"/>
</dbReference>
<comment type="caution">
    <text evidence="1">The sequence shown here is derived from an EMBL/GenBank/DDBJ whole genome shotgun (WGS) entry which is preliminary data.</text>
</comment>
<gene>
    <name evidence="1" type="ORF">GCM10022222_58670</name>
</gene>